<protein>
    <submittedName>
        <fullName evidence="6">Laminarinase</fullName>
    </submittedName>
</protein>
<dbReference type="InterPro" id="IPR050546">
    <property type="entry name" value="Glycosyl_Hydrlase_16"/>
</dbReference>
<dbReference type="AlphaFoldDB" id="A0A8K0UWM6"/>
<dbReference type="PROSITE" id="PS51762">
    <property type="entry name" value="GH16_2"/>
    <property type="match status" value="1"/>
</dbReference>
<dbReference type="Pfam" id="PF26113">
    <property type="entry name" value="GH16_XgeA"/>
    <property type="match status" value="1"/>
</dbReference>
<feature type="chain" id="PRO_5035421481" evidence="4">
    <location>
        <begin position="19"/>
        <end position="313"/>
    </location>
</feature>
<dbReference type="SUPFAM" id="SSF49899">
    <property type="entry name" value="Concanavalin A-like lectins/glucanases"/>
    <property type="match status" value="1"/>
</dbReference>
<dbReference type="PANTHER" id="PTHR10963:SF24">
    <property type="entry name" value="GLYCOSIDASE C21B10.07-RELATED"/>
    <property type="match status" value="1"/>
</dbReference>
<dbReference type="Gene3D" id="2.60.120.200">
    <property type="match status" value="1"/>
</dbReference>
<evidence type="ECO:0000256" key="1">
    <source>
        <dbReference type="ARBA" id="ARBA00006865"/>
    </source>
</evidence>
<reference evidence="6" key="1">
    <citation type="journal article" date="2021" name="New Phytol.">
        <title>Evolutionary innovations through gain and loss of genes in the ectomycorrhizal Boletales.</title>
        <authorList>
            <person name="Wu G."/>
            <person name="Miyauchi S."/>
            <person name="Morin E."/>
            <person name="Kuo A."/>
            <person name="Drula E."/>
            <person name="Varga T."/>
            <person name="Kohler A."/>
            <person name="Feng B."/>
            <person name="Cao Y."/>
            <person name="Lipzen A."/>
            <person name="Daum C."/>
            <person name="Hundley H."/>
            <person name="Pangilinan J."/>
            <person name="Johnson J."/>
            <person name="Barry K."/>
            <person name="LaButti K."/>
            <person name="Ng V."/>
            <person name="Ahrendt S."/>
            <person name="Min B."/>
            <person name="Choi I.G."/>
            <person name="Park H."/>
            <person name="Plett J.M."/>
            <person name="Magnuson J."/>
            <person name="Spatafora J.W."/>
            <person name="Nagy L.G."/>
            <person name="Henrissat B."/>
            <person name="Grigoriev I.V."/>
            <person name="Yang Z.L."/>
            <person name="Xu J."/>
            <person name="Martin F.M."/>
        </authorList>
    </citation>
    <scope>NUCLEOTIDE SEQUENCE</scope>
    <source>
        <strain evidence="6">KKN 215</strain>
    </source>
</reference>
<dbReference type="FunFam" id="2.60.120.200:FF:000114">
    <property type="entry name" value="Probable endo-1,3(4)-beta-glucanase NFIA_089530"/>
    <property type="match status" value="1"/>
</dbReference>
<gene>
    <name evidence="6" type="ORF">BXZ70DRAFT_887059</name>
</gene>
<name>A0A8K0UWM6_9AGAR</name>
<dbReference type="EMBL" id="JAEVFJ010000004">
    <property type="protein sequence ID" value="KAH8105325.1"/>
    <property type="molecule type" value="Genomic_DNA"/>
</dbReference>
<dbReference type="InterPro" id="IPR013320">
    <property type="entry name" value="ConA-like_dom_sf"/>
</dbReference>
<dbReference type="CDD" id="cd02181">
    <property type="entry name" value="GH16_fungal_Lam16A_glucanase"/>
    <property type="match status" value="1"/>
</dbReference>
<dbReference type="OrthoDB" id="192832at2759"/>
<dbReference type="Proteomes" id="UP000813824">
    <property type="component" value="Unassembled WGS sequence"/>
</dbReference>
<keyword evidence="2" id="KW-0378">Hydrolase</keyword>
<evidence type="ECO:0000256" key="2">
    <source>
        <dbReference type="ARBA" id="ARBA00022801"/>
    </source>
</evidence>
<evidence type="ECO:0000313" key="6">
    <source>
        <dbReference type="EMBL" id="KAH8105325.1"/>
    </source>
</evidence>
<accession>A0A8K0UWM6</accession>
<evidence type="ECO:0000259" key="5">
    <source>
        <dbReference type="PROSITE" id="PS51762"/>
    </source>
</evidence>
<feature type="signal peptide" evidence="4">
    <location>
        <begin position="1"/>
        <end position="18"/>
    </location>
</feature>
<keyword evidence="7" id="KW-1185">Reference proteome</keyword>
<comment type="caution">
    <text evidence="6">The sequence shown here is derived from an EMBL/GenBank/DDBJ whole genome shotgun (WGS) entry which is preliminary data.</text>
</comment>
<sequence>MKSFATFAPLLLVAQTFAKQYSQTDSIIGSGFLSAFSHQAIADPTHGRVNYVSQSTAQAQNLTFASSDHFIIRADHTTKLSASGPGRNSVRLQSNKQFTNHVAVFNVRHMPQGCGTWPAIWEVGDNWPNNGEIDIVEGVNDVSPNQATLHTNAGCTMPGSRTMTGTATGNNCDVAATGNSGCGVKSSQTNSYGPAFNSAGGGWFAVERTPSFIRVWFWTRNASNVPADVKNGVANINTDNWPIPMALFPNNSCDINSHFGPQRIIINLTFCGDWAGAVYSSQGCPGSCVDFVNNNPSAFNDAYFDFASLRVYQ</sequence>
<dbReference type="PANTHER" id="PTHR10963">
    <property type="entry name" value="GLYCOSYL HYDROLASE-RELATED"/>
    <property type="match status" value="1"/>
</dbReference>
<feature type="domain" description="GH16" evidence="5">
    <location>
        <begin position="15"/>
        <end position="283"/>
    </location>
</feature>
<evidence type="ECO:0000256" key="3">
    <source>
        <dbReference type="ARBA" id="ARBA00023295"/>
    </source>
</evidence>
<comment type="similarity">
    <text evidence="1">Belongs to the glycosyl hydrolase 16 family.</text>
</comment>
<organism evidence="6 7">
    <name type="scientific">Cristinia sonorae</name>
    <dbReference type="NCBI Taxonomy" id="1940300"/>
    <lineage>
        <taxon>Eukaryota</taxon>
        <taxon>Fungi</taxon>
        <taxon>Dikarya</taxon>
        <taxon>Basidiomycota</taxon>
        <taxon>Agaricomycotina</taxon>
        <taxon>Agaricomycetes</taxon>
        <taxon>Agaricomycetidae</taxon>
        <taxon>Agaricales</taxon>
        <taxon>Pleurotineae</taxon>
        <taxon>Stephanosporaceae</taxon>
        <taxon>Cristinia</taxon>
    </lineage>
</organism>
<evidence type="ECO:0000256" key="4">
    <source>
        <dbReference type="SAM" id="SignalP"/>
    </source>
</evidence>
<evidence type="ECO:0000313" key="7">
    <source>
        <dbReference type="Proteomes" id="UP000813824"/>
    </source>
</evidence>
<dbReference type="GO" id="GO:0004553">
    <property type="term" value="F:hydrolase activity, hydrolyzing O-glycosyl compounds"/>
    <property type="evidence" value="ECO:0007669"/>
    <property type="project" value="InterPro"/>
</dbReference>
<dbReference type="InterPro" id="IPR000757">
    <property type="entry name" value="Beta-glucanase-like"/>
</dbReference>
<proteinExistence type="inferred from homology"/>
<keyword evidence="4" id="KW-0732">Signal</keyword>
<dbReference type="GO" id="GO:0009251">
    <property type="term" value="P:glucan catabolic process"/>
    <property type="evidence" value="ECO:0007669"/>
    <property type="project" value="TreeGrafter"/>
</dbReference>
<keyword evidence="3" id="KW-0326">Glycosidase</keyword>